<dbReference type="CDD" id="cd01421">
    <property type="entry name" value="IMPCH"/>
    <property type="match status" value="1"/>
</dbReference>
<evidence type="ECO:0000256" key="1">
    <source>
        <dbReference type="ARBA" id="ARBA00004844"/>
    </source>
</evidence>
<evidence type="ECO:0000256" key="7">
    <source>
        <dbReference type="ARBA" id="ARBA00023268"/>
    </source>
</evidence>
<evidence type="ECO:0000256" key="8">
    <source>
        <dbReference type="ARBA" id="ARBA00050488"/>
    </source>
</evidence>
<dbReference type="GO" id="GO:0003937">
    <property type="term" value="F:IMP cyclohydrolase activity"/>
    <property type="evidence" value="ECO:0007669"/>
    <property type="project" value="UniProtKB-UniRule"/>
</dbReference>
<dbReference type="FunFam" id="3.40.140.20:FF:000002">
    <property type="entry name" value="Bifunctional purine biosynthesis protein PurH"/>
    <property type="match status" value="1"/>
</dbReference>
<reference evidence="13 14" key="1">
    <citation type="submission" date="2018-06" db="EMBL/GenBank/DDBJ databases">
        <authorList>
            <consortium name="Pathogen Informatics"/>
            <person name="Doyle S."/>
        </authorList>
    </citation>
    <scope>NUCLEOTIDE SEQUENCE [LARGE SCALE GENOMIC DNA]</scope>
    <source>
        <strain evidence="13 14">NCTC13291</strain>
    </source>
</reference>
<dbReference type="SMART" id="SM00798">
    <property type="entry name" value="AICARFT_IMPCHas"/>
    <property type="match status" value="1"/>
</dbReference>
<dbReference type="EC" id="3.5.4.10" evidence="10"/>
<evidence type="ECO:0000256" key="9">
    <source>
        <dbReference type="ARBA" id="ARBA00050687"/>
    </source>
</evidence>
<dbReference type="EC" id="2.1.2.3" evidence="10"/>
<dbReference type="PANTHER" id="PTHR11692">
    <property type="entry name" value="BIFUNCTIONAL PURINE BIOSYNTHESIS PROTEIN PURH"/>
    <property type="match status" value="1"/>
</dbReference>
<comment type="domain">
    <text evidence="10">The IMP cyclohydrolase activity resides in the N-terminal region.</text>
</comment>
<dbReference type="HAMAP" id="MF_00139">
    <property type="entry name" value="PurH"/>
    <property type="match status" value="1"/>
</dbReference>
<feature type="region of interest" description="Disordered" evidence="11">
    <location>
        <begin position="1"/>
        <end position="32"/>
    </location>
</feature>
<gene>
    <name evidence="10 13" type="primary">purH</name>
    <name evidence="13" type="ORF">NCTC13291_00886</name>
</gene>
<keyword evidence="5 10" id="KW-0658">Purine biosynthesis</keyword>
<dbReference type="InterPro" id="IPR024051">
    <property type="entry name" value="AICAR_Tfase_dup_dom_sf"/>
</dbReference>
<dbReference type="PANTHER" id="PTHR11692:SF0">
    <property type="entry name" value="BIFUNCTIONAL PURINE BIOSYNTHESIS PROTEIN ATIC"/>
    <property type="match status" value="1"/>
</dbReference>
<comment type="pathway">
    <text evidence="1 10">Purine metabolism; IMP biosynthesis via de novo pathway; IMP from 5-formamido-1-(5-phospho-D-ribosyl)imidazole-4-carboxamide: step 1/1.</text>
</comment>
<dbReference type="InterPro" id="IPR011607">
    <property type="entry name" value="MGS-like_dom"/>
</dbReference>
<dbReference type="GO" id="GO:0005829">
    <property type="term" value="C:cytosol"/>
    <property type="evidence" value="ECO:0007669"/>
    <property type="project" value="TreeGrafter"/>
</dbReference>
<dbReference type="SUPFAM" id="SSF52335">
    <property type="entry name" value="Methylglyoxal synthase-like"/>
    <property type="match status" value="1"/>
</dbReference>
<dbReference type="Proteomes" id="UP000254919">
    <property type="component" value="Unassembled WGS sequence"/>
</dbReference>
<dbReference type="InterPro" id="IPR036914">
    <property type="entry name" value="MGS-like_dom_sf"/>
</dbReference>
<keyword evidence="6 10" id="KW-0378">Hydrolase</keyword>
<accession>A0A379MWZ3</accession>
<proteinExistence type="inferred from homology"/>
<dbReference type="GO" id="GO:0006189">
    <property type="term" value="P:'de novo' IMP biosynthetic process"/>
    <property type="evidence" value="ECO:0007669"/>
    <property type="project" value="UniProtKB-UniRule"/>
</dbReference>
<comment type="catalytic activity">
    <reaction evidence="8 10">
        <text>(6R)-10-formyltetrahydrofolate + 5-amino-1-(5-phospho-beta-D-ribosyl)imidazole-4-carboxamide = 5-formamido-1-(5-phospho-D-ribosyl)imidazole-4-carboxamide + (6S)-5,6,7,8-tetrahydrofolate</text>
        <dbReference type="Rhea" id="RHEA:22192"/>
        <dbReference type="ChEBI" id="CHEBI:57453"/>
        <dbReference type="ChEBI" id="CHEBI:58467"/>
        <dbReference type="ChEBI" id="CHEBI:58475"/>
        <dbReference type="ChEBI" id="CHEBI:195366"/>
        <dbReference type="EC" id="2.1.2.3"/>
    </reaction>
</comment>
<evidence type="ECO:0000256" key="10">
    <source>
        <dbReference type="HAMAP-Rule" id="MF_00139"/>
    </source>
</evidence>
<evidence type="ECO:0000256" key="4">
    <source>
        <dbReference type="ARBA" id="ARBA00022679"/>
    </source>
</evidence>
<dbReference type="SMART" id="SM00851">
    <property type="entry name" value="MGS"/>
    <property type="match status" value="1"/>
</dbReference>
<dbReference type="Gene3D" id="3.40.50.1380">
    <property type="entry name" value="Methylglyoxal synthase-like domain"/>
    <property type="match status" value="1"/>
</dbReference>
<evidence type="ECO:0000256" key="2">
    <source>
        <dbReference type="ARBA" id="ARBA00004954"/>
    </source>
</evidence>
<keyword evidence="4 10" id="KW-0808">Transferase</keyword>
<dbReference type="FunFam" id="3.40.140.20:FF:000001">
    <property type="entry name" value="Bifunctional purine biosynthesis protein PurH"/>
    <property type="match status" value="1"/>
</dbReference>
<evidence type="ECO:0000313" key="14">
    <source>
        <dbReference type="Proteomes" id="UP000254919"/>
    </source>
</evidence>
<dbReference type="AlphaFoldDB" id="A0A379MWZ3"/>
<evidence type="ECO:0000256" key="11">
    <source>
        <dbReference type="SAM" id="MobiDB-lite"/>
    </source>
</evidence>
<organism evidence="13 14">
    <name type="scientific">Roseomonas mucosa</name>
    <dbReference type="NCBI Taxonomy" id="207340"/>
    <lineage>
        <taxon>Bacteria</taxon>
        <taxon>Pseudomonadati</taxon>
        <taxon>Pseudomonadota</taxon>
        <taxon>Alphaproteobacteria</taxon>
        <taxon>Acetobacterales</taxon>
        <taxon>Roseomonadaceae</taxon>
        <taxon>Roseomonas</taxon>
    </lineage>
</organism>
<dbReference type="PIRSF" id="PIRSF000414">
    <property type="entry name" value="AICARFT_IMPCHas"/>
    <property type="match status" value="1"/>
</dbReference>
<comment type="catalytic activity">
    <reaction evidence="9 10">
        <text>IMP + H2O = 5-formamido-1-(5-phospho-D-ribosyl)imidazole-4-carboxamide</text>
        <dbReference type="Rhea" id="RHEA:18445"/>
        <dbReference type="ChEBI" id="CHEBI:15377"/>
        <dbReference type="ChEBI" id="CHEBI:58053"/>
        <dbReference type="ChEBI" id="CHEBI:58467"/>
        <dbReference type="EC" id="3.5.4.10"/>
    </reaction>
</comment>
<dbReference type="InterPro" id="IPR016193">
    <property type="entry name" value="Cytidine_deaminase-like"/>
</dbReference>
<comment type="pathway">
    <text evidence="2 10">Purine metabolism; IMP biosynthesis via de novo pathway; 5-formamido-1-(5-phospho-D-ribosyl)imidazole-4-carboxamide from 5-amino-1-(5-phospho-D-ribosyl)imidazole-4-carboxamide (10-formyl THF route): step 1/1.</text>
</comment>
<evidence type="ECO:0000256" key="3">
    <source>
        <dbReference type="ARBA" id="ARBA00007667"/>
    </source>
</evidence>
<name>A0A379MWZ3_9PROT</name>
<feature type="domain" description="MGS-like" evidence="12">
    <location>
        <begin position="31"/>
        <end position="179"/>
    </location>
</feature>
<dbReference type="FunFam" id="3.40.50.1380:FF:000001">
    <property type="entry name" value="Bifunctional purine biosynthesis protein PurH"/>
    <property type="match status" value="1"/>
</dbReference>
<dbReference type="PROSITE" id="PS51855">
    <property type="entry name" value="MGS"/>
    <property type="match status" value="1"/>
</dbReference>
<dbReference type="SUPFAM" id="SSF53927">
    <property type="entry name" value="Cytidine deaminase-like"/>
    <property type="match status" value="1"/>
</dbReference>
<dbReference type="NCBIfam" id="NF002049">
    <property type="entry name" value="PRK00881.1"/>
    <property type="match status" value="1"/>
</dbReference>
<evidence type="ECO:0000256" key="6">
    <source>
        <dbReference type="ARBA" id="ARBA00022801"/>
    </source>
</evidence>
<dbReference type="Gene3D" id="3.40.140.20">
    <property type="match status" value="2"/>
</dbReference>
<dbReference type="EMBL" id="UGVN01000001">
    <property type="protein sequence ID" value="SUE38801.1"/>
    <property type="molecule type" value="Genomic_DNA"/>
</dbReference>
<dbReference type="UniPathway" id="UPA00074">
    <property type="reaction ID" value="UER00133"/>
</dbReference>
<evidence type="ECO:0000313" key="13">
    <source>
        <dbReference type="EMBL" id="SUE38801.1"/>
    </source>
</evidence>
<dbReference type="Pfam" id="PF02142">
    <property type="entry name" value="MGS"/>
    <property type="match status" value="1"/>
</dbReference>
<dbReference type="InterPro" id="IPR002695">
    <property type="entry name" value="PurH-like"/>
</dbReference>
<dbReference type="Pfam" id="PF01808">
    <property type="entry name" value="AICARFT_IMPCHas"/>
    <property type="match status" value="1"/>
</dbReference>
<protein>
    <recommendedName>
        <fullName evidence="10">Bifunctional purine biosynthesis protein PurH</fullName>
    </recommendedName>
    <domain>
        <recommendedName>
            <fullName evidence="10">Phosphoribosylaminoimidazolecarboxamide formyltransferase</fullName>
            <ecNumber evidence="10">2.1.2.3</ecNumber>
        </recommendedName>
        <alternativeName>
            <fullName evidence="10">AICAR transformylase</fullName>
        </alternativeName>
    </domain>
    <domain>
        <recommendedName>
            <fullName evidence="10">IMP cyclohydrolase</fullName>
            <ecNumber evidence="10">3.5.4.10</ecNumber>
        </recommendedName>
        <alternativeName>
            <fullName evidence="10">ATIC</fullName>
        </alternativeName>
        <alternativeName>
            <fullName evidence="10">IMP synthase</fullName>
        </alternativeName>
        <alternativeName>
            <fullName evidence="10">Inosinicase</fullName>
        </alternativeName>
    </domain>
</protein>
<dbReference type="NCBIfam" id="TIGR00355">
    <property type="entry name" value="purH"/>
    <property type="match status" value="1"/>
</dbReference>
<keyword evidence="7 10" id="KW-0511">Multifunctional enzyme</keyword>
<evidence type="ECO:0000256" key="5">
    <source>
        <dbReference type="ARBA" id="ARBA00022755"/>
    </source>
</evidence>
<dbReference type="GO" id="GO:0004643">
    <property type="term" value="F:phosphoribosylaminoimidazolecarboxamide formyltransferase activity"/>
    <property type="evidence" value="ECO:0007669"/>
    <property type="project" value="UniProtKB-UniRule"/>
</dbReference>
<sequence>MTTPISEPGGYPPCAHSPCGRGQPAPNPRGMSDALPIRRALLSVSDKGGLIDFARALVAHGAELLSTGGTAAAIRAAGLAVKDVSDHTGFPEILDGRVKTLVPQVHGGILFRRDLPEHQAQADRHNIAPIDLVCVDLYPFEATVAKGAPFEDCIENIDIGGPAMIRSAAKNHDHVAVLTSPAQYTEVAGALSSGGTTLALRRKLAAAAYARTAAYDAAIAAWFARQEGEEFPNRLSTAGTLKQTLRYGENPHQRAAFYIDGTNRPGIATARQVQGKELSYNNLNDTDAAYEAVAELDGPAIVIVKHANPCGVALGSNLAEAWDKALRCDPVSAFGGIVAANRPLDAAAAERIAAIFTEVVIAPDASDEAKAIFARKKNLRLLLTGGLPDPAAPGTLIRSVSGGFLAQSRDAGRITQADLKVVTKRAPTDQELADLLFAFRVCKHVKSNAIVYAKDGATVGIGAGQMSRVDSARIAAWKSEEAAKAAGLATPLAPKGLADGSVVASDAFFPFADGLQAAAAAGATAVIQPGGSMRDNEVIAAADEAGLAMVLTGMRHFRH</sequence>
<comment type="similarity">
    <text evidence="3 10">Belongs to the PurH family.</text>
</comment>
<evidence type="ECO:0000259" key="12">
    <source>
        <dbReference type="PROSITE" id="PS51855"/>
    </source>
</evidence>